<organism evidence="2 3">
    <name type="scientific">Neonectria ditissima</name>
    <dbReference type="NCBI Taxonomy" id="78410"/>
    <lineage>
        <taxon>Eukaryota</taxon>
        <taxon>Fungi</taxon>
        <taxon>Dikarya</taxon>
        <taxon>Ascomycota</taxon>
        <taxon>Pezizomycotina</taxon>
        <taxon>Sordariomycetes</taxon>
        <taxon>Hypocreomycetidae</taxon>
        <taxon>Hypocreales</taxon>
        <taxon>Nectriaceae</taxon>
        <taxon>Neonectria</taxon>
    </lineage>
</organism>
<dbReference type="EMBL" id="LKCW01000193">
    <property type="protein sequence ID" value="KPM36719.1"/>
    <property type="molecule type" value="Genomic_DNA"/>
</dbReference>
<dbReference type="AlphaFoldDB" id="A0A0P7B864"/>
<reference evidence="2 3" key="1">
    <citation type="submission" date="2015-09" db="EMBL/GenBank/DDBJ databases">
        <title>Draft genome of a European isolate of the apple canker pathogen Neonectria ditissima.</title>
        <authorList>
            <person name="Gomez-Cortecero A."/>
            <person name="Harrison R.J."/>
            <person name="Armitage A.D."/>
        </authorList>
    </citation>
    <scope>NUCLEOTIDE SEQUENCE [LARGE SCALE GENOMIC DNA]</scope>
    <source>
        <strain evidence="2 3">R09/05</strain>
    </source>
</reference>
<proteinExistence type="predicted"/>
<comment type="caution">
    <text evidence="2">The sequence shown here is derived from an EMBL/GenBank/DDBJ whole genome shotgun (WGS) entry which is preliminary data.</text>
</comment>
<feature type="compositionally biased region" description="Polar residues" evidence="1">
    <location>
        <begin position="37"/>
        <end position="46"/>
    </location>
</feature>
<evidence type="ECO:0000313" key="2">
    <source>
        <dbReference type="EMBL" id="KPM36719.1"/>
    </source>
</evidence>
<gene>
    <name evidence="2" type="ORF">AK830_g9869</name>
</gene>
<evidence type="ECO:0000313" key="3">
    <source>
        <dbReference type="Proteomes" id="UP000050424"/>
    </source>
</evidence>
<dbReference type="Proteomes" id="UP000050424">
    <property type="component" value="Unassembled WGS sequence"/>
</dbReference>
<dbReference type="OrthoDB" id="3559235at2759"/>
<name>A0A0P7B864_9HYPO</name>
<sequence>MRPIRKQGNLKSRGRGSLAGRLTGHLTSVGRPAFPTSPLSIPQSNIKPPLRIEPGSCPPREKNNKQHGESLGARSRRFPLSTPAVLDADFHRSLQADTLDPEVAVNALVEIASTRIREIEKARQNMGGTTSTMQEVCQLQNNLTQSLEALKRERKLRTPDAVEQMQGIVGVQNSMKELMYEMQSDQIGGPIVRLMHMHNTRREQDRNLAELVCQLSKAHKKLFLQEDGLGSNEPRFVNDVKKHLPPDQDPSSNRANLDWQRNKTDGEPSLWVGNVGFEDPDHKTMPKASVLDNEFGHGLRFVVGHVGPVGVGSFMDNFFSRG</sequence>
<feature type="region of interest" description="Disordered" evidence="1">
    <location>
        <begin position="1"/>
        <end position="78"/>
    </location>
</feature>
<keyword evidence="3" id="KW-1185">Reference proteome</keyword>
<protein>
    <submittedName>
        <fullName evidence="2">Uncharacterized protein</fullName>
    </submittedName>
</protein>
<feature type="compositionally biased region" description="Basic and acidic residues" evidence="1">
    <location>
        <begin position="59"/>
        <end position="68"/>
    </location>
</feature>
<evidence type="ECO:0000256" key="1">
    <source>
        <dbReference type="SAM" id="MobiDB-lite"/>
    </source>
</evidence>
<accession>A0A0P7B864</accession>
<feature type="region of interest" description="Disordered" evidence="1">
    <location>
        <begin position="239"/>
        <end position="267"/>
    </location>
</feature>